<evidence type="ECO:0000259" key="7">
    <source>
        <dbReference type="Pfam" id="PF08033"/>
    </source>
</evidence>
<sequence length="732" mass="80496">MRSTMRVLPQSYYMLNKTKIPCSVFVTPFAEPHPQEDPIPLLDGTAGLVRCSECSAYMNPFVQFTDGGYHFLCNLCGAENPTPSWYYGTTNSAGVRFDRQDRPELSRGTVEYKVGEEFCTRAAQRPLFAFVIDTTRAAHQSGVFDAVLQALRACVEALRDAPRARVGFCVFDTAVHVISMRVPAGNACDVLMTDPDDAYAVISEANWLLAPASDAETLFQLLDYIASSYAPSTRPPPDYGCSTAAVRTAIGALAASGGHVTLIECSAPLLGVGRVSASEQSAVYGTEDESSMYLRSQDEAYYSELGVTCAMASVCVDFVVASKEHVHLAEQQMLASQSGGSVYLVKDGAAGLAELHAYLQTLVIREHYWDAVAKLRVSGGLKVQGVTGNGVTSDEQDPIVPMLDCQSSFEFTLDFPKYIEGNDVYLQFAILYPLRNWEKGRRLRIFNQRLQSTSTYPRLFKGLDGVAVMLSLARTAALQLDSTRLPDVRSNFEDTVETILTQYRAQCSASSSTGQLVLPENGKLLPLFANCLLKSPLLLLNEASRFSLDTVYPRGDTRAWAIHFVSQCNPMQFVNFVYPALYKLDPANDAWGREDPATGFVSKPSFEFLTEAALDLGFVYLLAGWRGLMLVVSNQVPAEVMESLFGVRGVTDEAMANGLMLLREGDELCERVNTLVEELQAQLGCYLQPAVVMRGTPKASLVMEMMTEDRIRKEPSFSDYLRHLHSAIIGNM</sequence>
<dbReference type="SUPFAM" id="SSF81811">
    <property type="entry name" value="Helical domain of Sec23/24"/>
    <property type="match status" value="1"/>
</dbReference>
<dbReference type="SUPFAM" id="SSF53300">
    <property type="entry name" value="vWA-like"/>
    <property type="match status" value="1"/>
</dbReference>
<feature type="domain" description="Sec23/Sec24 beta-sandwich" evidence="7">
    <location>
        <begin position="369"/>
        <end position="451"/>
    </location>
</feature>
<dbReference type="AlphaFoldDB" id="D8MBS0"/>
<dbReference type="InterPro" id="IPR006896">
    <property type="entry name" value="Sec23/24_trunk_dom"/>
</dbReference>
<dbReference type="SUPFAM" id="SSF82919">
    <property type="entry name" value="Zn-finger domain of Sec23/24"/>
    <property type="match status" value="1"/>
</dbReference>
<dbReference type="EMBL" id="FN668691">
    <property type="protein sequence ID" value="CBK25509.2"/>
    <property type="molecule type" value="Genomic_DNA"/>
</dbReference>
<dbReference type="InterPro" id="IPR029006">
    <property type="entry name" value="ADF-H/Gelsolin-like_dom_sf"/>
</dbReference>
<organism evidence="8">
    <name type="scientific">Blastocystis hominis</name>
    <dbReference type="NCBI Taxonomy" id="12968"/>
    <lineage>
        <taxon>Eukaryota</taxon>
        <taxon>Sar</taxon>
        <taxon>Stramenopiles</taxon>
        <taxon>Bigyra</taxon>
        <taxon>Opalozoa</taxon>
        <taxon>Opalinata</taxon>
        <taxon>Blastocystidae</taxon>
        <taxon>Blastocystis</taxon>
    </lineage>
</organism>
<dbReference type="Pfam" id="PF04815">
    <property type="entry name" value="Sec23_helical"/>
    <property type="match status" value="1"/>
</dbReference>
<dbReference type="Gene3D" id="3.40.20.10">
    <property type="entry name" value="Severin"/>
    <property type="match status" value="1"/>
</dbReference>
<dbReference type="Gene3D" id="2.60.40.1670">
    <property type="entry name" value="beta-sandwich domain of Sec23/24"/>
    <property type="match status" value="1"/>
</dbReference>
<evidence type="ECO:0000313" key="8">
    <source>
        <dbReference type="EMBL" id="CBK25509.2"/>
    </source>
</evidence>
<dbReference type="InterPro" id="IPR036174">
    <property type="entry name" value="Znf_Sec23_Sec24_sf"/>
</dbReference>
<dbReference type="GO" id="GO:0030127">
    <property type="term" value="C:COPII vesicle coat"/>
    <property type="evidence" value="ECO:0007669"/>
    <property type="project" value="InterPro"/>
</dbReference>
<dbReference type="PANTHER" id="PTHR13803:SF4">
    <property type="entry name" value="SECRETORY 24CD, ISOFORM C"/>
    <property type="match status" value="1"/>
</dbReference>
<dbReference type="GO" id="GO:0006886">
    <property type="term" value="P:intracellular protein transport"/>
    <property type="evidence" value="ECO:0007669"/>
    <property type="project" value="InterPro"/>
</dbReference>
<dbReference type="SUPFAM" id="SSF82754">
    <property type="entry name" value="C-terminal, gelsolin-like domain of Sec23/24"/>
    <property type="match status" value="1"/>
</dbReference>
<dbReference type="GO" id="GO:0008270">
    <property type="term" value="F:zinc ion binding"/>
    <property type="evidence" value="ECO:0007669"/>
    <property type="project" value="InterPro"/>
</dbReference>
<evidence type="ECO:0000259" key="4">
    <source>
        <dbReference type="Pfam" id="PF04810"/>
    </source>
</evidence>
<dbReference type="GO" id="GO:0090110">
    <property type="term" value="P:COPII-coated vesicle cargo loading"/>
    <property type="evidence" value="ECO:0007669"/>
    <property type="project" value="TreeGrafter"/>
</dbReference>
<comment type="similarity">
    <text evidence="1">Belongs to the SEC23/SEC24 family. SEC24 subfamily.</text>
</comment>
<reference evidence="8" key="1">
    <citation type="submission" date="2010-02" db="EMBL/GenBank/DDBJ databases">
        <title>Sequencing and annotation of the Blastocystis hominis genome.</title>
        <authorList>
            <person name="Wincker P."/>
        </authorList>
    </citation>
    <scope>NUCLEOTIDE SEQUENCE</scope>
    <source>
        <strain evidence="8">Singapore isolate B</strain>
    </source>
</reference>
<dbReference type="Pfam" id="PF08033">
    <property type="entry name" value="Sec23_BS"/>
    <property type="match status" value="1"/>
</dbReference>
<name>D8MBS0_BLAHO</name>
<dbReference type="InterPro" id="IPR050550">
    <property type="entry name" value="SEC23_SEC24_subfamily"/>
</dbReference>
<dbReference type="GO" id="GO:0070971">
    <property type="term" value="C:endoplasmic reticulum exit site"/>
    <property type="evidence" value="ECO:0007669"/>
    <property type="project" value="TreeGrafter"/>
</dbReference>
<evidence type="ECO:0000256" key="2">
    <source>
        <dbReference type="ARBA" id="ARBA00022448"/>
    </source>
</evidence>
<dbReference type="OMA" id="MRCNICT"/>
<dbReference type="SUPFAM" id="SSF81995">
    <property type="entry name" value="beta-sandwich domain of Sec23/24"/>
    <property type="match status" value="1"/>
</dbReference>
<dbReference type="Gene3D" id="1.20.120.730">
    <property type="entry name" value="Sec23/Sec24 helical domain"/>
    <property type="match status" value="1"/>
</dbReference>
<keyword evidence="2" id="KW-0813">Transport</keyword>
<dbReference type="Pfam" id="PF04811">
    <property type="entry name" value="Sec23_trunk"/>
    <property type="match status" value="1"/>
</dbReference>
<evidence type="ECO:0000259" key="5">
    <source>
        <dbReference type="Pfam" id="PF04811"/>
    </source>
</evidence>
<feature type="domain" description="Sec23/Sec24 helical" evidence="6">
    <location>
        <begin position="466"/>
        <end position="571"/>
    </location>
</feature>
<keyword evidence="9" id="KW-1185">Reference proteome</keyword>
<evidence type="ECO:0000313" key="9">
    <source>
        <dbReference type="Proteomes" id="UP000008312"/>
    </source>
</evidence>
<evidence type="ECO:0000256" key="3">
    <source>
        <dbReference type="ARBA" id="ARBA00022927"/>
    </source>
</evidence>
<proteinExistence type="inferred from homology"/>
<dbReference type="InterPro" id="IPR006895">
    <property type="entry name" value="Znf_Sec23_Sec24"/>
</dbReference>
<dbReference type="Proteomes" id="UP000008312">
    <property type="component" value="Unassembled WGS sequence"/>
</dbReference>
<dbReference type="InParanoid" id="D8MBS0"/>
<dbReference type="InterPro" id="IPR036465">
    <property type="entry name" value="vWFA_dom_sf"/>
</dbReference>
<protein>
    <submittedName>
        <fullName evidence="8">Uncharacterized protein</fullName>
    </submittedName>
</protein>
<dbReference type="RefSeq" id="XP_012899557.1">
    <property type="nucleotide sequence ID" value="XM_013044103.1"/>
</dbReference>
<evidence type="ECO:0000259" key="6">
    <source>
        <dbReference type="Pfam" id="PF04815"/>
    </source>
</evidence>
<feature type="domain" description="Sec23/Sec24 trunk" evidence="5">
    <location>
        <begin position="124"/>
        <end position="346"/>
    </location>
</feature>
<accession>D8MBS0</accession>
<dbReference type="Gene3D" id="2.30.30.380">
    <property type="entry name" value="Zn-finger domain of Sec23/24"/>
    <property type="match status" value="1"/>
</dbReference>
<dbReference type="OrthoDB" id="49016at2759"/>
<dbReference type="PANTHER" id="PTHR13803">
    <property type="entry name" value="SEC24-RELATED PROTEIN"/>
    <property type="match status" value="1"/>
</dbReference>
<dbReference type="GO" id="GO:0000149">
    <property type="term" value="F:SNARE binding"/>
    <property type="evidence" value="ECO:0007669"/>
    <property type="project" value="TreeGrafter"/>
</dbReference>
<dbReference type="InterPro" id="IPR006900">
    <property type="entry name" value="Sec23/24_helical_dom"/>
</dbReference>
<dbReference type="GeneID" id="24922084"/>
<dbReference type="InterPro" id="IPR036175">
    <property type="entry name" value="Sec23/24_helical_dom_sf"/>
</dbReference>
<dbReference type="Gene3D" id="3.40.50.410">
    <property type="entry name" value="von Willebrand factor, type A domain"/>
    <property type="match status" value="1"/>
</dbReference>
<keyword evidence="3" id="KW-0653">Protein transport</keyword>
<feature type="domain" description="Zinc finger Sec23/Sec24-type" evidence="4">
    <location>
        <begin position="49"/>
        <end position="86"/>
    </location>
</feature>
<dbReference type="InterPro" id="IPR036180">
    <property type="entry name" value="Gelsolin-like_dom_sf"/>
</dbReference>
<dbReference type="Pfam" id="PF04810">
    <property type="entry name" value="zf-Sec23_Sec24"/>
    <property type="match status" value="1"/>
</dbReference>
<gene>
    <name evidence="8" type="ORF">GSBLH_T00005103001</name>
</gene>
<evidence type="ECO:0000256" key="1">
    <source>
        <dbReference type="ARBA" id="ARBA00008334"/>
    </source>
</evidence>
<dbReference type="InterPro" id="IPR012990">
    <property type="entry name" value="Beta-sandwich_Sec23_24"/>
</dbReference>